<dbReference type="InterPro" id="IPR051158">
    <property type="entry name" value="Metallophosphoesterase_sf"/>
</dbReference>
<name>A0ABV5VS23_9BACL</name>
<protein>
    <submittedName>
        <fullName evidence="3">Metallophosphoesterase</fullName>
    </submittedName>
</protein>
<dbReference type="Pfam" id="PF00149">
    <property type="entry name" value="Metallophos"/>
    <property type="match status" value="1"/>
</dbReference>
<evidence type="ECO:0000256" key="1">
    <source>
        <dbReference type="SAM" id="Phobius"/>
    </source>
</evidence>
<accession>A0ABV5VS23</accession>
<feature type="transmembrane region" description="Helical" evidence="1">
    <location>
        <begin position="7"/>
        <end position="25"/>
    </location>
</feature>
<sequence length="383" mass="42187">MKNRMISIIFGFLLLYVAITLYIGWNGRVFWNTVFGPSTGWAFTTVWALLAYGYLAAMLLRRILPYPVYSAVKLIGTYGLGICMYALLSLPIADVAVALLRWSGMETSAAVSIVGWIVVLLIALVLAIGSRNAWSPVVRRYDIRIDKEAGPRKELRIAVASDLHLGTTIGKPHLARLVERVQALQPDLVLLPGDVLDDSIEPFVRERMGEVLGRLSAPLGVYASLGNHEYIGGHIDEYVERMKAIGIRVLLDEVVLVEDSFYVAGRKDAAVARVDKSGRLSVAELLKGTDPVVPVVLLDHQPRDFGTAAAAGADLMLSGHTHRGQLMPGHLITRRMFELDWGYLRKEAMHVIVSSGFGFWGPPIRIGSRSEVLDIRVTFGREG</sequence>
<feature type="transmembrane region" description="Helical" evidence="1">
    <location>
        <begin position="72"/>
        <end position="93"/>
    </location>
</feature>
<dbReference type="SUPFAM" id="SSF56300">
    <property type="entry name" value="Metallo-dependent phosphatases"/>
    <property type="match status" value="1"/>
</dbReference>
<organism evidence="3 4">
    <name type="scientific">Paenibacillus hodogayensis</name>
    <dbReference type="NCBI Taxonomy" id="279208"/>
    <lineage>
        <taxon>Bacteria</taxon>
        <taxon>Bacillati</taxon>
        <taxon>Bacillota</taxon>
        <taxon>Bacilli</taxon>
        <taxon>Bacillales</taxon>
        <taxon>Paenibacillaceae</taxon>
        <taxon>Paenibacillus</taxon>
    </lineage>
</organism>
<dbReference type="InterPro" id="IPR004843">
    <property type="entry name" value="Calcineurin-like_PHP"/>
</dbReference>
<keyword evidence="1" id="KW-0812">Transmembrane</keyword>
<reference evidence="3 4" key="1">
    <citation type="submission" date="2024-09" db="EMBL/GenBank/DDBJ databases">
        <authorList>
            <person name="Sun Q."/>
            <person name="Mori K."/>
        </authorList>
    </citation>
    <scope>NUCLEOTIDE SEQUENCE [LARGE SCALE GENOMIC DNA]</scope>
    <source>
        <strain evidence="3 4">JCM 12520</strain>
    </source>
</reference>
<dbReference type="PANTHER" id="PTHR31302:SF0">
    <property type="entry name" value="TRANSMEMBRANE PROTEIN WITH METALLOPHOSPHOESTERASE DOMAIN"/>
    <property type="match status" value="1"/>
</dbReference>
<keyword evidence="1" id="KW-1133">Transmembrane helix</keyword>
<dbReference type="Gene3D" id="3.60.21.10">
    <property type="match status" value="1"/>
</dbReference>
<feature type="transmembrane region" description="Helical" evidence="1">
    <location>
        <begin position="40"/>
        <end position="60"/>
    </location>
</feature>
<dbReference type="RefSeq" id="WP_344905440.1">
    <property type="nucleotide sequence ID" value="NZ_BAAAYO010000002.1"/>
</dbReference>
<dbReference type="CDD" id="cd07385">
    <property type="entry name" value="MPP_YkuE_C"/>
    <property type="match status" value="1"/>
</dbReference>
<feature type="transmembrane region" description="Helical" evidence="1">
    <location>
        <begin position="113"/>
        <end position="134"/>
    </location>
</feature>
<keyword evidence="4" id="KW-1185">Reference proteome</keyword>
<evidence type="ECO:0000259" key="2">
    <source>
        <dbReference type="Pfam" id="PF00149"/>
    </source>
</evidence>
<gene>
    <name evidence="3" type="ORF">ACFFNY_05050</name>
</gene>
<dbReference type="EMBL" id="JBHMAG010000004">
    <property type="protein sequence ID" value="MFB9750938.1"/>
    <property type="molecule type" value="Genomic_DNA"/>
</dbReference>
<evidence type="ECO:0000313" key="4">
    <source>
        <dbReference type="Proteomes" id="UP001589619"/>
    </source>
</evidence>
<comment type="caution">
    <text evidence="3">The sequence shown here is derived from an EMBL/GenBank/DDBJ whole genome shotgun (WGS) entry which is preliminary data.</text>
</comment>
<dbReference type="Proteomes" id="UP001589619">
    <property type="component" value="Unassembled WGS sequence"/>
</dbReference>
<dbReference type="PANTHER" id="PTHR31302">
    <property type="entry name" value="TRANSMEMBRANE PROTEIN WITH METALLOPHOSPHOESTERASE DOMAIN-RELATED"/>
    <property type="match status" value="1"/>
</dbReference>
<keyword evidence="1" id="KW-0472">Membrane</keyword>
<dbReference type="InterPro" id="IPR029052">
    <property type="entry name" value="Metallo-depent_PP-like"/>
</dbReference>
<proteinExistence type="predicted"/>
<evidence type="ECO:0000313" key="3">
    <source>
        <dbReference type="EMBL" id="MFB9750938.1"/>
    </source>
</evidence>
<feature type="domain" description="Calcineurin-like phosphoesterase" evidence="2">
    <location>
        <begin position="155"/>
        <end position="323"/>
    </location>
</feature>